<reference evidence="14" key="1">
    <citation type="journal article" date="2023" name="Insect Mol. Biol.">
        <title>Genome sequencing provides insights into the evolution of gene families encoding plant cell wall-degrading enzymes in longhorned beetles.</title>
        <authorList>
            <person name="Shin N.R."/>
            <person name="Okamura Y."/>
            <person name="Kirsch R."/>
            <person name="Pauchet Y."/>
        </authorList>
    </citation>
    <scope>NUCLEOTIDE SEQUENCE</scope>
    <source>
        <strain evidence="14">AMC_N1</strain>
    </source>
</reference>
<keyword evidence="7" id="KW-0915">Sodium</keyword>
<dbReference type="AlphaFoldDB" id="A0AAV8XV60"/>
<evidence type="ECO:0000256" key="1">
    <source>
        <dbReference type="ARBA" id="ARBA00004141"/>
    </source>
</evidence>
<comment type="caution">
    <text evidence="14">The sequence shown here is derived from an EMBL/GenBank/DDBJ whole genome shotgun (WGS) entry which is preliminary data.</text>
</comment>
<organism evidence="14 15">
    <name type="scientific">Aromia moschata</name>
    <dbReference type="NCBI Taxonomy" id="1265417"/>
    <lineage>
        <taxon>Eukaryota</taxon>
        <taxon>Metazoa</taxon>
        <taxon>Ecdysozoa</taxon>
        <taxon>Arthropoda</taxon>
        <taxon>Hexapoda</taxon>
        <taxon>Insecta</taxon>
        <taxon>Pterygota</taxon>
        <taxon>Neoptera</taxon>
        <taxon>Endopterygota</taxon>
        <taxon>Coleoptera</taxon>
        <taxon>Polyphaga</taxon>
        <taxon>Cucujiformia</taxon>
        <taxon>Chrysomeloidea</taxon>
        <taxon>Cerambycidae</taxon>
        <taxon>Cerambycinae</taxon>
        <taxon>Callichromatini</taxon>
        <taxon>Aromia</taxon>
    </lineage>
</organism>
<keyword evidence="5 12" id="KW-0812">Transmembrane</keyword>
<comment type="similarity">
    <text evidence="2 12">Belongs to the amiloride-sensitive sodium channel (TC 1.A.6) family.</text>
</comment>
<accession>A0AAV8XV60</accession>
<keyword evidence="10 12" id="KW-0739">Sodium transport</keyword>
<keyword evidence="3 12" id="KW-0813">Transport</keyword>
<evidence type="ECO:0000256" key="3">
    <source>
        <dbReference type="ARBA" id="ARBA00022448"/>
    </source>
</evidence>
<comment type="subcellular location">
    <subcellularLocation>
        <location evidence="1">Membrane</location>
        <topology evidence="1">Multi-pass membrane protein</topology>
    </subcellularLocation>
</comment>
<evidence type="ECO:0000256" key="7">
    <source>
        <dbReference type="ARBA" id="ARBA00023053"/>
    </source>
</evidence>
<keyword evidence="15" id="KW-1185">Reference proteome</keyword>
<dbReference type="InterPro" id="IPR001873">
    <property type="entry name" value="ENaC"/>
</dbReference>
<evidence type="ECO:0000256" key="12">
    <source>
        <dbReference type="RuleBase" id="RU000679"/>
    </source>
</evidence>
<feature type="transmembrane region" description="Helical" evidence="13">
    <location>
        <begin position="79"/>
        <end position="106"/>
    </location>
</feature>
<dbReference type="Proteomes" id="UP001162162">
    <property type="component" value="Unassembled WGS sequence"/>
</dbReference>
<keyword evidence="11 12" id="KW-0407">Ion channel</keyword>
<evidence type="ECO:0000256" key="9">
    <source>
        <dbReference type="ARBA" id="ARBA00023136"/>
    </source>
</evidence>
<gene>
    <name evidence="14" type="ORF">NQ318_008327</name>
</gene>
<keyword evidence="8 12" id="KW-0406">Ion transport</keyword>
<evidence type="ECO:0000256" key="6">
    <source>
        <dbReference type="ARBA" id="ARBA00022989"/>
    </source>
</evidence>
<dbReference type="EMBL" id="JAPWTK010000305">
    <property type="protein sequence ID" value="KAJ8943009.1"/>
    <property type="molecule type" value="Genomic_DNA"/>
</dbReference>
<protein>
    <submittedName>
        <fullName evidence="14">Uncharacterized protein</fullName>
    </submittedName>
</protein>
<sequence>MMVRKRGFDGDSRWAEKGSSILRKVFRVTPRIKTCLQPLSAANIHGDGVRAYQSEIYVKMQSLPTSRFKRIVVRTTMDLVVSIGGIAGLFIGASILSIVEMVYLIFIRKQIKAVILQFNSAEAAAIKESLTKFQDVFVETALKTLRTNYNCLYDVIQKLQNSALSLAESLQIVDEINSLYKL</sequence>
<evidence type="ECO:0000313" key="15">
    <source>
        <dbReference type="Proteomes" id="UP001162162"/>
    </source>
</evidence>
<evidence type="ECO:0000256" key="2">
    <source>
        <dbReference type="ARBA" id="ARBA00007193"/>
    </source>
</evidence>
<keyword evidence="9 13" id="KW-0472">Membrane</keyword>
<evidence type="ECO:0000256" key="5">
    <source>
        <dbReference type="ARBA" id="ARBA00022692"/>
    </source>
</evidence>
<dbReference type="GO" id="GO:0005272">
    <property type="term" value="F:sodium channel activity"/>
    <property type="evidence" value="ECO:0007669"/>
    <property type="project" value="UniProtKB-KW"/>
</dbReference>
<evidence type="ECO:0000256" key="11">
    <source>
        <dbReference type="ARBA" id="ARBA00023303"/>
    </source>
</evidence>
<keyword evidence="4 12" id="KW-0894">Sodium channel</keyword>
<dbReference type="GO" id="GO:0016020">
    <property type="term" value="C:membrane"/>
    <property type="evidence" value="ECO:0007669"/>
    <property type="project" value="UniProtKB-SubCell"/>
</dbReference>
<evidence type="ECO:0000256" key="4">
    <source>
        <dbReference type="ARBA" id="ARBA00022461"/>
    </source>
</evidence>
<name>A0AAV8XV60_9CUCU</name>
<evidence type="ECO:0000256" key="8">
    <source>
        <dbReference type="ARBA" id="ARBA00023065"/>
    </source>
</evidence>
<proteinExistence type="inferred from homology"/>
<dbReference type="Pfam" id="PF00858">
    <property type="entry name" value="ASC"/>
    <property type="match status" value="1"/>
</dbReference>
<keyword evidence="6 13" id="KW-1133">Transmembrane helix</keyword>
<evidence type="ECO:0000256" key="10">
    <source>
        <dbReference type="ARBA" id="ARBA00023201"/>
    </source>
</evidence>
<evidence type="ECO:0000256" key="13">
    <source>
        <dbReference type="SAM" id="Phobius"/>
    </source>
</evidence>
<dbReference type="Gene3D" id="1.10.287.770">
    <property type="entry name" value="YojJ-like"/>
    <property type="match status" value="1"/>
</dbReference>
<evidence type="ECO:0000313" key="14">
    <source>
        <dbReference type="EMBL" id="KAJ8943009.1"/>
    </source>
</evidence>